<dbReference type="PROSITE" id="PS00198">
    <property type="entry name" value="4FE4S_FER_1"/>
    <property type="match status" value="1"/>
</dbReference>
<dbReference type="AlphaFoldDB" id="A0A369MTP9"/>
<gene>
    <name evidence="5" type="ORF">C1872_04510</name>
</gene>
<dbReference type="SUPFAM" id="SSF54862">
    <property type="entry name" value="4Fe-4S ferredoxins"/>
    <property type="match status" value="1"/>
</dbReference>
<dbReference type="Proteomes" id="UP000253752">
    <property type="component" value="Unassembled WGS sequence"/>
</dbReference>
<evidence type="ECO:0000256" key="2">
    <source>
        <dbReference type="ARBA" id="ARBA00023004"/>
    </source>
</evidence>
<dbReference type="Gene3D" id="3.30.70.20">
    <property type="match status" value="1"/>
</dbReference>
<name>A0A369MTP9_EGGLN</name>
<dbReference type="GO" id="GO:0051536">
    <property type="term" value="F:iron-sulfur cluster binding"/>
    <property type="evidence" value="ECO:0007669"/>
    <property type="project" value="UniProtKB-KW"/>
</dbReference>
<evidence type="ECO:0000313" key="5">
    <source>
        <dbReference type="EMBL" id="RDB80832.1"/>
    </source>
</evidence>
<sequence length="214" mass="24083">MDEALELEDIDAAYCLLFLREVRDAAFATVDEEGLPAVRVIDVMMVEDGRLYFVAARGKAFCADIMRTRYVAIVGQSQDFRTCRLRGAVERPDDEAERHRLIDRIFELNPSMRELYPGDSRYVLEPFYLQDAQGEYFDLSGKPIVRVPFALGSLRAAVEGFVITDRCQECGACADACPEACIEEGPPYAIVQEHCLRCGLCRETCSFGAIDRRS</sequence>
<feature type="domain" description="4Fe-4S ferredoxin-type" evidence="4">
    <location>
        <begin position="188"/>
        <end position="214"/>
    </location>
</feature>
<dbReference type="PROSITE" id="PS51379">
    <property type="entry name" value="4FE4S_FER_2"/>
    <property type="match status" value="2"/>
</dbReference>
<dbReference type="Pfam" id="PF00037">
    <property type="entry name" value="Fer4"/>
    <property type="match status" value="1"/>
</dbReference>
<dbReference type="Gene3D" id="2.30.110.10">
    <property type="entry name" value="Electron Transport, Fmn-binding Protein, Chain A"/>
    <property type="match status" value="1"/>
</dbReference>
<reference evidence="5 6" key="1">
    <citation type="journal article" date="2018" name="Elife">
        <title>Discovery and characterization of a prevalent human gut bacterial enzyme sufficient for the inactivation of a family of plant toxins.</title>
        <authorList>
            <person name="Koppel N."/>
            <person name="Bisanz J.E."/>
            <person name="Pandelia M.E."/>
            <person name="Turnbaugh P.J."/>
            <person name="Balskus E.P."/>
        </authorList>
    </citation>
    <scope>NUCLEOTIDE SEQUENCE [LARGE SCALE GENOMIC DNA]</scope>
    <source>
        <strain evidence="5 6">MR1 #12</strain>
    </source>
</reference>
<dbReference type="InterPro" id="IPR011576">
    <property type="entry name" value="Pyridox_Oxase_N"/>
</dbReference>
<dbReference type="InterPro" id="IPR012349">
    <property type="entry name" value="Split_barrel_FMN-bd"/>
</dbReference>
<keyword evidence="1" id="KW-0479">Metal-binding</keyword>
<dbReference type="SUPFAM" id="SSF50475">
    <property type="entry name" value="FMN-binding split barrel"/>
    <property type="match status" value="1"/>
</dbReference>
<keyword evidence="2" id="KW-0408">Iron</keyword>
<evidence type="ECO:0000313" key="6">
    <source>
        <dbReference type="Proteomes" id="UP000253752"/>
    </source>
</evidence>
<dbReference type="RefSeq" id="WP_009608355.1">
    <property type="nucleotide sequence ID" value="NZ_CABHNG010000001.1"/>
</dbReference>
<dbReference type="Pfam" id="PF12800">
    <property type="entry name" value="Fer4_4"/>
    <property type="match status" value="1"/>
</dbReference>
<organism evidence="5 6">
    <name type="scientific">Eggerthella lenta</name>
    <name type="common">Eubacterium lentum</name>
    <dbReference type="NCBI Taxonomy" id="84112"/>
    <lineage>
        <taxon>Bacteria</taxon>
        <taxon>Bacillati</taxon>
        <taxon>Actinomycetota</taxon>
        <taxon>Coriobacteriia</taxon>
        <taxon>Eggerthellales</taxon>
        <taxon>Eggerthellaceae</taxon>
        <taxon>Eggerthella</taxon>
    </lineage>
</organism>
<evidence type="ECO:0000256" key="3">
    <source>
        <dbReference type="ARBA" id="ARBA00023014"/>
    </source>
</evidence>
<dbReference type="EMBL" id="PPTX01000004">
    <property type="protein sequence ID" value="RDB80832.1"/>
    <property type="molecule type" value="Genomic_DNA"/>
</dbReference>
<dbReference type="Pfam" id="PF01243">
    <property type="entry name" value="PNPOx_N"/>
    <property type="match status" value="1"/>
</dbReference>
<dbReference type="InterPro" id="IPR017896">
    <property type="entry name" value="4Fe4S_Fe-S-bd"/>
</dbReference>
<dbReference type="InterPro" id="IPR017900">
    <property type="entry name" value="4Fe4S_Fe_S_CS"/>
</dbReference>
<protein>
    <submittedName>
        <fullName evidence="5">(4Fe-4S)-binding protein</fullName>
    </submittedName>
</protein>
<keyword evidence="3" id="KW-0411">Iron-sulfur</keyword>
<feature type="domain" description="4Fe-4S ferredoxin-type" evidence="4">
    <location>
        <begin position="158"/>
        <end position="187"/>
    </location>
</feature>
<proteinExistence type="predicted"/>
<comment type="caution">
    <text evidence="5">The sequence shown here is derived from an EMBL/GenBank/DDBJ whole genome shotgun (WGS) entry which is preliminary data.</text>
</comment>
<accession>A0A369MTP9</accession>
<evidence type="ECO:0000259" key="4">
    <source>
        <dbReference type="PROSITE" id="PS51379"/>
    </source>
</evidence>
<dbReference type="GO" id="GO:0046872">
    <property type="term" value="F:metal ion binding"/>
    <property type="evidence" value="ECO:0007669"/>
    <property type="project" value="UniProtKB-KW"/>
</dbReference>
<evidence type="ECO:0000256" key="1">
    <source>
        <dbReference type="ARBA" id="ARBA00022723"/>
    </source>
</evidence>